<dbReference type="GO" id="GO:0006355">
    <property type="term" value="P:regulation of DNA-templated transcription"/>
    <property type="evidence" value="ECO:0007669"/>
    <property type="project" value="InterPro"/>
</dbReference>
<sequence>MLSGIKLYFAVYGELEVKMHSARDIWQDIPEQVAACIDRLGSGEFYPKFFQMMKCFAQIDQYMVFEFSPNGDYATCRLAHNVERPDLGLELASLYLDGSYLDDPLLKELKESVLSDTDVAPCRLLEKRGLPPVYRKRFFNVPNFDTKFSFVVLDRKSQHLFYVNFYSKKEDAFTEIQLNSLKQASSLIGSLLLKHFRDERKQRGVIKSLLASGLSEREAQICNMILQGHTAKSICNELQLSESTVTTYKKRAFKKLKINRKSELVRFI</sequence>
<dbReference type="InterPro" id="IPR016032">
    <property type="entry name" value="Sig_transdc_resp-reg_C-effctor"/>
</dbReference>
<dbReference type="PANTHER" id="PTHR44688:SF16">
    <property type="entry name" value="DNA-BINDING TRANSCRIPTIONAL ACTIVATOR DEVR_DOSR"/>
    <property type="match status" value="1"/>
</dbReference>
<accession>A0A3P1SMU9</accession>
<evidence type="ECO:0000259" key="4">
    <source>
        <dbReference type="PROSITE" id="PS50043"/>
    </source>
</evidence>
<dbReference type="GO" id="GO:0003677">
    <property type="term" value="F:DNA binding"/>
    <property type="evidence" value="ECO:0007669"/>
    <property type="project" value="UniProtKB-KW"/>
</dbReference>
<protein>
    <submittedName>
        <fullName evidence="5">LuxR family transcriptional regulator</fullName>
    </submittedName>
</protein>
<gene>
    <name evidence="5" type="ORF">EHS89_13075</name>
</gene>
<dbReference type="InterPro" id="IPR036388">
    <property type="entry name" value="WH-like_DNA-bd_sf"/>
</dbReference>
<evidence type="ECO:0000313" key="6">
    <source>
        <dbReference type="Proteomes" id="UP000267535"/>
    </source>
</evidence>
<keyword evidence="3" id="KW-0804">Transcription</keyword>
<name>A0A3P1SMU9_9GAMM</name>
<feature type="domain" description="HTH luxR-type" evidence="4">
    <location>
        <begin position="206"/>
        <end position="268"/>
    </location>
</feature>
<evidence type="ECO:0000256" key="1">
    <source>
        <dbReference type="ARBA" id="ARBA00023015"/>
    </source>
</evidence>
<dbReference type="SMART" id="SM00421">
    <property type="entry name" value="HTH_LUXR"/>
    <property type="match status" value="1"/>
</dbReference>
<keyword evidence="1" id="KW-0805">Transcription regulation</keyword>
<dbReference type="Gene3D" id="1.10.10.10">
    <property type="entry name" value="Winged helix-like DNA-binding domain superfamily/Winged helix DNA-binding domain"/>
    <property type="match status" value="1"/>
</dbReference>
<evidence type="ECO:0000313" key="5">
    <source>
        <dbReference type="EMBL" id="RRC98543.1"/>
    </source>
</evidence>
<dbReference type="SUPFAM" id="SSF46894">
    <property type="entry name" value="C-terminal effector domain of the bipartite response regulators"/>
    <property type="match status" value="1"/>
</dbReference>
<keyword evidence="2" id="KW-0238">DNA-binding</keyword>
<dbReference type="Pfam" id="PF00196">
    <property type="entry name" value="GerE"/>
    <property type="match status" value="1"/>
</dbReference>
<dbReference type="PANTHER" id="PTHR44688">
    <property type="entry name" value="DNA-BINDING TRANSCRIPTIONAL ACTIVATOR DEVR_DOSR"/>
    <property type="match status" value="1"/>
</dbReference>
<proteinExistence type="predicted"/>
<dbReference type="OrthoDB" id="343383at2"/>
<dbReference type="AlphaFoldDB" id="A0A3P1SMU9"/>
<evidence type="ECO:0000256" key="2">
    <source>
        <dbReference type="ARBA" id="ARBA00023125"/>
    </source>
</evidence>
<keyword evidence="6" id="KW-1185">Reference proteome</keyword>
<dbReference type="InterPro" id="IPR000792">
    <property type="entry name" value="Tscrpt_reg_LuxR_C"/>
</dbReference>
<reference evidence="5 6" key="1">
    <citation type="submission" date="2018-11" db="EMBL/GenBank/DDBJ databases">
        <title>The draft genome sequence of Amphritea balenae JAMM 1525T.</title>
        <authorList>
            <person name="Fang Z."/>
            <person name="Zhang Y."/>
            <person name="Han X."/>
        </authorList>
    </citation>
    <scope>NUCLEOTIDE SEQUENCE [LARGE SCALE GENOMIC DNA]</scope>
    <source>
        <strain evidence="5 6">JAMM 1525</strain>
    </source>
</reference>
<dbReference type="EMBL" id="RQXV01000007">
    <property type="protein sequence ID" value="RRC98543.1"/>
    <property type="molecule type" value="Genomic_DNA"/>
</dbReference>
<dbReference type="PROSITE" id="PS50043">
    <property type="entry name" value="HTH_LUXR_2"/>
    <property type="match status" value="1"/>
</dbReference>
<evidence type="ECO:0000256" key="3">
    <source>
        <dbReference type="ARBA" id="ARBA00023163"/>
    </source>
</evidence>
<dbReference type="PRINTS" id="PR00038">
    <property type="entry name" value="HTHLUXR"/>
</dbReference>
<dbReference type="CDD" id="cd06170">
    <property type="entry name" value="LuxR_C_like"/>
    <property type="match status" value="1"/>
</dbReference>
<organism evidence="5 6">
    <name type="scientific">Amphritea balenae</name>
    <dbReference type="NCBI Taxonomy" id="452629"/>
    <lineage>
        <taxon>Bacteria</taxon>
        <taxon>Pseudomonadati</taxon>
        <taxon>Pseudomonadota</taxon>
        <taxon>Gammaproteobacteria</taxon>
        <taxon>Oceanospirillales</taxon>
        <taxon>Oceanospirillaceae</taxon>
        <taxon>Amphritea</taxon>
    </lineage>
</organism>
<comment type="caution">
    <text evidence="5">The sequence shown here is derived from an EMBL/GenBank/DDBJ whole genome shotgun (WGS) entry which is preliminary data.</text>
</comment>
<dbReference type="Proteomes" id="UP000267535">
    <property type="component" value="Unassembled WGS sequence"/>
</dbReference>